<feature type="transmembrane region" description="Helical" evidence="5">
    <location>
        <begin position="407"/>
        <end position="427"/>
    </location>
</feature>
<gene>
    <name evidence="6" type="ORF">CTI12_AA160050</name>
</gene>
<feature type="transmembrane region" description="Helical" evidence="5">
    <location>
        <begin position="231"/>
        <end position="251"/>
    </location>
</feature>
<dbReference type="GO" id="GO:0005774">
    <property type="term" value="C:vacuolar membrane"/>
    <property type="evidence" value="ECO:0007669"/>
    <property type="project" value="TreeGrafter"/>
</dbReference>
<sequence length="522" mass="59236">MIPVAANDLAFSSHAVLLTAFTLFQITIYDRGSQNVSRVTIVVVAAAWIAIAISVIIAIWTNNWLWLVSCFNMLQVFMTVIKYIPQAYMNFRRKSTSGFSIGNILLDLLGGIANYGQMMVQSIDQHSWVNFYGNVGKALLSLISIFFDLLFIVQHYVLYRVKTPRSHSTRLTVRHLGTNKNEFMEFDEAQGAIDSFRMHTSYLIYNASMFFSSVVQLQYHEKFGFGQMIPVAANDVAFSSHAVLLTAFTLFQITIYERGFQNVSWVTVVVVAAAWVAIAIGVIIAIWTNNWLWIVSCFNMLQVFMTVIKYIPQTRLTVRHLGTNKNEFMEFDEAQGAIDSFRMMIPVAANDVAFSSHAVLLTAFTLFQITIYERGFQNVSWVTVVIVSAAWVAIAIGVIIAIWTNNWLWIVSCFNMLQVFMTVIKYIPQAYMNFRRKSTIGFSIGNILLDLLGGIANYGQMMVQSIDQHSWVNFYGNVGKVLLSVISICFDLLFIVQHYVLYRIKTPRSHSVYQEAVVIMQA</sequence>
<keyword evidence="4 5" id="KW-0472">Membrane</keyword>
<dbReference type="Gene3D" id="1.20.1280.290">
    <property type="match status" value="2"/>
</dbReference>
<dbReference type="Proteomes" id="UP000245207">
    <property type="component" value="Unassembled WGS sequence"/>
</dbReference>
<name>A0A2U1PF56_ARTAN</name>
<dbReference type="PANTHER" id="PTHR13131:SF8">
    <property type="entry name" value="CYSTINOSIN HOMOLOG ISOFORM X1"/>
    <property type="match status" value="1"/>
</dbReference>
<dbReference type="GO" id="GO:0015184">
    <property type="term" value="F:L-cystine transmembrane transporter activity"/>
    <property type="evidence" value="ECO:0007669"/>
    <property type="project" value="TreeGrafter"/>
</dbReference>
<dbReference type="AlphaFoldDB" id="A0A2U1PF56"/>
<proteinExistence type="predicted"/>
<evidence type="ECO:0000256" key="2">
    <source>
        <dbReference type="ARBA" id="ARBA00022692"/>
    </source>
</evidence>
<feature type="transmembrane region" description="Helical" evidence="5">
    <location>
        <begin position="96"/>
        <end position="118"/>
    </location>
</feature>
<dbReference type="OrthoDB" id="75720at2759"/>
<evidence type="ECO:0000313" key="6">
    <source>
        <dbReference type="EMBL" id="PWA84394.1"/>
    </source>
</evidence>
<feature type="transmembrane region" description="Helical" evidence="5">
    <location>
        <begin position="138"/>
        <end position="159"/>
    </location>
</feature>
<dbReference type="PANTHER" id="PTHR13131">
    <property type="entry name" value="CYSTINOSIN"/>
    <property type="match status" value="1"/>
</dbReference>
<evidence type="ECO:0000256" key="3">
    <source>
        <dbReference type="ARBA" id="ARBA00022989"/>
    </source>
</evidence>
<feature type="transmembrane region" description="Helical" evidence="5">
    <location>
        <begin position="379"/>
        <end position="401"/>
    </location>
</feature>
<evidence type="ECO:0000313" key="7">
    <source>
        <dbReference type="Proteomes" id="UP000245207"/>
    </source>
</evidence>
<dbReference type="Pfam" id="PF04193">
    <property type="entry name" value="PQ-loop"/>
    <property type="match status" value="2"/>
</dbReference>
<accession>A0A2U1PF56</accession>
<dbReference type="InterPro" id="IPR005282">
    <property type="entry name" value="LC_transporter"/>
</dbReference>
<feature type="transmembrane region" description="Helical" evidence="5">
    <location>
        <begin position="439"/>
        <end position="461"/>
    </location>
</feature>
<evidence type="ECO:0000256" key="1">
    <source>
        <dbReference type="ARBA" id="ARBA00004141"/>
    </source>
</evidence>
<keyword evidence="7" id="KW-1185">Reference proteome</keyword>
<feature type="transmembrane region" description="Helical" evidence="5">
    <location>
        <begin position="291"/>
        <end position="311"/>
    </location>
</feature>
<organism evidence="6 7">
    <name type="scientific">Artemisia annua</name>
    <name type="common">Sweet wormwood</name>
    <dbReference type="NCBI Taxonomy" id="35608"/>
    <lineage>
        <taxon>Eukaryota</taxon>
        <taxon>Viridiplantae</taxon>
        <taxon>Streptophyta</taxon>
        <taxon>Embryophyta</taxon>
        <taxon>Tracheophyta</taxon>
        <taxon>Spermatophyta</taxon>
        <taxon>Magnoliopsida</taxon>
        <taxon>eudicotyledons</taxon>
        <taxon>Gunneridae</taxon>
        <taxon>Pentapetalae</taxon>
        <taxon>asterids</taxon>
        <taxon>campanulids</taxon>
        <taxon>Asterales</taxon>
        <taxon>Asteraceae</taxon>
        <taxon>Asteroideae</taxon>
        <taxon>Anthemideae</taxon>
        <taxon>Artemisiinae</taxon>
        <taxon>Artemisia</taxon>
    </lineage>
</organism>
<feature type="transmembrane region" description="Helical" evidence="5">
    <location>
        <begin position="66"/>
        <end position="84"/>
    </location>
</feature>
<feature type="transmembrane region" description="Helical" evidence="5">
    <location>
        <begin position="41"/>
        <end position="60"/>
    </location>
</feature>
<dbReference type="InterPro" id="IPR006603">
    <property type="entry name" value="PQ-loop_rpt"/>
</dbReference>
<evidence type="ECO:0000256" key="5">
    <source>
        <dbReference type="SAM" id="Phobius"/>
    </source>
</evidence>
<feature type="transmembrane region" description="Helical" evidence="5">
    <location>
        <begin position="263"/>
        <end position="285"/>
    </location>
</feature>
<dbReference type="SMART" id="SM00679">
    <property type="entry name" value="CTNS"/>
    <property type="match status" value="2"/>
</dbReference>
<feature type="transmembrane region" description="Helical" evidence="5">
    <location>
        <begin position="481"/>
        <end position="501"/>
    </location>
</feature>
<evidence type="ECO:0000256" key="4">
    <source>
        <dbReference type="ARBA" id="ARBA00023136"/>
    </source>
</evidence>
<dbReference type="STRING" id="35608.A0A2U1PF56"/>
<reference evidence="6 7" key="1">
    <citation type="journal article" date="2018" name="Mol. Plant">
        <title>The genome of Artemisia annua provides insight into the evolution of Asteraceae family and artemisinin biosynthesis.</title>
        <authorList>
            <person name="Shen Q."/>
            <person name="Zhang L."/>
            <person name="Liao Z."/>
            <person name="Wang S."/>
            <person name="Yan T."/>
            <person name="Shi P."/>
            <person name="Liu M."/>
            <person name="Fu X."/>
            <person name="Pan Q."/>
            <person name="Wang Y."/>
            <person name="Lv Z."/>
            <person name="Lu X."/>
            <person name="Zhang F."/>
            <person name="Jiang W."/>
            <person name="Ma Y."/>
            <person name="Chen M."/>
            <person name="Hao X."/>
            <person name="Li L."/>
            <person name="Tang Y."/>
            <person name="Lv G."/>
            <person name="Zhou Y."/>
            <person name="Sun X."/>
            <person name="Brodelius P.E."/>
            <person name="Rose J.K.C."/>
            <person name="Tang K."/>
        </authorList>
    </citation>
    <scope>NUCLEOTIDE SEQUENCE [LARGE SCALE GENOMIC DNA]</scope>
    <source>
        <strain evidence="7">cv. Huhao1</strain>
        <tissue evidence="6">Leaf</tissue>
    </source>
</reference>
<keyword evidence="3 5" id="KW-1133">Transmembrane helix</keyword>
<feature type="transmembrane region" description="Helical" evidence="5">
    <location>
        <begin position="202"/>
        <end position="219"/>
    </location>
</feature>
<dbReference type="EMBL" id="PKPP01001234">
    <property type="protein sequence ID" value="PWA84394.1"/>
    <property type="molecule type" value="Genomic_DNA"/>
</dbReference>
<keyword evidence="2 5" id="KW-0812">Transmembrane</keyword>
<protein>
    <submittedName>
        <fullName evidence="6">Lysosomal cystine transporter</fullName>
    </submittedName>
</protein>
<feature type="transmembrane region" description="Helical" evidence="5">
    <location>
        <begin position="12"/>
        <end position="29"/>
    </location>
</feature>
<comment type="caution">
    <text evidence="6">The sequence shown here is derived from an EMBL/GenBank/DDBJ whole genome shotgun (WGS) entry which is preliminary data.</text>
</comment>
<comment type="subcellular location">
    <subcellularLocation>
        <location evidence="1">Membrane</location>
        <topology evidence="1">Multi-pass membrane protein</topology>
    </subcellularLocation>
</comment>